<dbReference type="EMBL" id="MAYT01000001">
    <property type="protein sequence ID" value="OCA92642.1"/>
    <property type="molecule type" value="Genomic_DNA"/>
</dbReference>
<reference evidence="4" key="1">
    <citation type="submission" date="2016-05" db="EMBL/GenBank/DDBJ databases">
        <authorList>
            <person name="Liu B."/>
            <person name="Wang J."/>
            <person name="Zhu Y."/>
            <person name="Liu G."/>
            <person name="Chen Q."/>
            <person name="Chen Z."/>
            <person name="Lan J."/>
            <person name="Che J."/>
            <person name="Ge C."/>
            <person name="Shi H."/>
            <person name="Pan Z."/>
            <person name="Liu X."/>
        </authorList>
    </citation>
    <scope>NUCLEOTIDE SEQUENCE [LARGE SCALE GENOMIC DNA]</scope>
    <source>
        <strain evidence="4">FJAT-27215</strain>
    </source>
</reference>
<dbReference type="Pfam" id="PF12685">
    <property type="entry name" value="SpoIIIAH"/>
    <property type="match status" value="1"/>
</dbReference>
<evidence type="ECO:0000313" key="3">
    <source>
        <dbReference type="EMBL" id="OCA92642.1"/>
    </source>
</evidence>
<dbReference type="InterPro" id="IPR024232">
    <property type="entry name" value="SpoIIIAH"/>
</dbReference>
<keyword evidence="4" id="KW-1185">Reference proteome</keyword>
<accession>A0A1B9B990</accession>
<dbReference type="RefSeq" id="WP_049663114.1">
    <property type="nucleotide sequence ID" value="NZ_MAYT01000001.1"/>
</dbReference>
<proteinExistence type="predicted"/>
<keyword evidence="2" id="KW-0472">Membrane</keyword>
<sequence length="196" mass="21668">MLLKKQTVWLLTMLSLVVVLSVYYITSPEQLSPETASPVEEGELTTEVMEKKVDGSQTAVKETKNAAGDKQTAIITESAGDEAFDMLRMEMEDDRNKMKEELTAKVASAELSAEDKNAAYEEMEKLTELATKENLLETLIKSKGYSDALVRADGENVRITVKSNEHSAAAANDIIRLVRDELGKQQPVAVEFQPVK</sequence>
<keyword evidence="2" id="KW-0812">Transmembrane</keyword>
<feature type="coiled-coil region" evidence="1">
    <location>
        <begin position="99"/>
        <end position="126"/>
    </location>
</feature>
<keyword evidence="1" id="KW-0175">Coiled coil</keyword>
<dbReference type="AlphaFoldDB" id="A0A1B9B990"/>
<gene>
    <name evidence="3" type="ORF">A8F95_02830</name>
</gene>
<evidence type="ECO:0000256" key="2">
    <source>
        <dbReference type="SAM" id="Phobius"/>
    </source>
</evidence>
<dbReference type="Gene3D" id="1.10.287.4300">
    <property type="entry name" value="Stage III sporulation protein AH-like"/>
    <property type="match status" value="1"/>
</dbReference>
<organism evidence="3 4">
    <name type="scientific">Pseudobacillus wudalianchiensis</name>
    <dbReference type="NCBI Taxonomy" id="1743143"/>
    <lineage>
        <taxon>Bacteria</taxon>
        <taxon>Bacillati</taxon>
        <taxon>Bacillota</taxon>
        <taxon>Bacilli</taxon>
        <taxon>Bacillales</taxon>
        <taxon>Bacillaceae</taxon>
        <taxon>Pseudobacillus</taxon>
    </lineage>
</organism>
<feature type="transmembrane region" description="Helical" evidence="2">
    <location>
        <begin position="7"/>
        <end position="25"/>
    </location>
</feature>
<protein>
    <submittedName>
        <fullName evidence="3">Stage III sporulation protein AH</fullName>
    </submittedName>
</protein>
<keyword evidence="2" id="KW-1133">Transmembrane helix</keyword>
<comment type="caution">
    <text evidence="3">The sequence shown here is derived from an EMBL/GenBank/DDBJ whole genome shotgun (WGS) entry which is preliminary data.</text>
</comment>
<evidence type="ECO:0000256" key="1">
    <source>
        <dbReference type="SAM" id="Coils"/>
    </source>
</evidence>
<evidence type="ECO:0000313" key="4">
    <source>
        <dbReference type="Proteomes" id="UP000092578"/>
    </source>
</evidence>
<name>A0A1B9B990_9BACI</name>
<dbReference type="Proteomes" id="UP000092578">
    <property type="component" value="Unassembled WGS sequence"/>
</dbReference>
<dbReference type="InterPro" id="IPR038503">
    <property type="entry name" value="SpoIIIAH_sf"/>
</dbReference>